<dbReference type="EMBL" id="VFBM01000003">
    <property type="protein sequence ID" value="TNX93085.1"/>
    <property type="molecule type" value="Genomic_DNA"/>
</dbReference>
<comment type="caution">
    <text evidence="2">The sequence shown here is derived from an EMBL/GenBank/DDBJ whole genome shotgun (WGS) entry which is preliminary data.</text>
</comment>
<proteinExistence type="predicted"/>
<name>A0A2T1J1F3_ACIRA</name>
<evidence type="ECO:0000313" key="3">
    <source>
        <dbReference type="EMBL" id="TNX93085.1"/>
    </source>
</evidence>
<dbReference type="RefSeq" id="WP_005019406.1">
    <property type="nucleotide sequence ID" value="NZ_BKVS01000076.1"/>
</dbReference>
<dbReference type="Proteomes" id="UP000262257">
    <property type="component" value="Unassembled WGS sequence"/>
</dbReference>
<dbReference type="GeneID" id="56306262"/>
<feature type="chain" id="PRO_5036050270" evidence="1">
    <location>
        <begin position="24"/>
        <end position="60"/>
    </location>
</feature>
<reference evidence="3 5" key="2">
    <citation type="submission" date="2019-06" db="EMBL/GenBank/DDBJ databases">
        <title>Genome of Acinetobacter radioresistens APH1, a phenol degrading strain.</title>
        <authorList>
            <person name="Liu Y."/>
        </authorList>
    </citation>
    <scope>NUCLEOTIDE SEQUENCE [LARGE SCALE GENOMIC DNA]</scope>
    <source>
        <strain evidence="3 5">APH1</strain>
    </source>
</reference>
<organism evidence="2 4">
    <name type="scientific">Acinetobacter radioresistens</name>
    <dbReference type="NCBI Taxonomy" id="40216"/>
    <lineage>
        <taxon>Bacteria</taxon>
        <taxon>Pseudomonadati</taxon>
        <taxon>Pseudomonadota</taxon>
        <taxon>Gammaproteobacteria</taxon>
        <taxon>Moraxellales</taxon>
        <taxon>Moraxellaceae</taxon>
        <taxon>Acinetobacter</taxon>
    </lineage>
</organism>
<evidence type="ECO:0000313" key="4">
    <source>
        <dbReference type="Proteomes" id="UP000262257"/>
    </source>
</evidence>
<dbReference type="KEGG" id="arj:DOM24_09210"/>
<sequence>MKNIYAVLILSLTGTSFTSSVIAASTADRPAPEAIAAAEAQKAALDYQYEQEHKSSASSD</sequence>
<dbReference type="Proteomes" id="UP000314285">
    <property type="component" value="Unassembled WGS sequence"/>
</dbReference>
<gene>
    <name evidence="2" type="ORF">DIC32_02130</name>
    <name evidence="3" type="ORF">FHY67_05865</name>
</gene>
<feature type="signal peptide" evidence="1">
    <location>
        <begin position="1"/>
        <end position="23"/>
    </location>
</feature>
<accession>A0A2T1J1F3</accession>
<dbReference type="EMBL" id="DPXL01000030">
    <property type="protein sequence ID" value="HCM30593.1"/>
    <property type="molecule type" value="Genomic_DNA"/>
</dbReference>
<evidence type="ECO:0000313" key="5">
    <source>
        <dbReference type="Proteomes" id="UP000314285"/>
    </source>
</evidence>
<evidence type="ECO:0000256" key="1">
    <source>
        <dbReference type="SAM" id="SignalP"/>
    </source>
</evidence>
<keyword evidence="1" id="KW-0732">Signal</keyword>
<evidence type="ECO:0000313" key="2">
    <source>
        <dbReference type="EMBL" id="HCM30593.1"/>
    </source>
</evidence>
<protein>
    <submittedName>
        <fullName evidence="2">Uncharacterized protein</fullName>
    </submittedName>
</protein>
<dbReference type="AlphaFoldDB" id="A0A2T1J1F3"/>
<reference evidence="2 4" key="1">
    <citation type="journal article" date="2018" name="Nat. Biotechnol.">
        <title>A standardized bacterial taxonomy based on genome phylogeny substantially revises the tree of life.</title>
        <authorList>
            <person name="Parks D.H."/>
            <person name="Chuvochina M."/>
            <person name="Waite D.W."/>
            <person name="Rinke C."/>
            <person name="Skarshewski A."/>
            <person name="Chaumeil P.A."/>
            <person name="Hugenholtz P."/>
        </authorList>
    </citation>
    <scope>NUCLEOTIDE SEQUENCE [LARGE SCALE GENOMIC DNA]</scope>
    <source>
        <strain evidence="2">UBA10045</strain>
    </source>
</reference>